<dbReference type="EMBL" id="JAWDGP010005810">
    <property type="protein sequence ID" value="KAK3751638.1"/>
    <property type="molecule type" value="Genomic_DNA"/>
</dbReference>
<reference evidence="1" key="1">
    <citation type="journal article" date="2023" name="G3 (Bethesda)">
        <title>A reference genome for the long-term kleptoplast-retaining sea slug Elysia crispata morphotype clarki.</title>
        <authorList>
            <person name="Eastman K.E."/>
            <person name="Pendleton A.L."/>
            <person name="Shaikh M.A."/>
            <person name="Suttiyut T."/>
            <person name="Ogas R."/>
            <person name="Tomko P."/>
            <person name="Gavelis G."/>
            <person name="Widhalm J.R."/>
            <person name="Wisecaver J.H."/>
        </authorList>
    </citation>
    <scope>NUCLEOTIDE SEQUENCE</scope>
    <source>
        <strain evidence="1">ECLA1</strain>
    </source>
</reference>
<evidence type="ECO:0000313" key="1">
    <source>
        <dbReference type="EMBL" id="KAK3751638.1"/>
    </source>
</evidence>
<comment type="caution">
    <text evidence="1">The sequence shown here is derived from an EMBL/GenBank/DDBJ whole genome shotgun (WGS) entry which is preliminary data.</text>
</comment>
<proteinExistence type="predicted"/>
<dbReference type="Proteomes" id="UP001283361">
    <property type="component" value="Unassembled WGS sequence"/>
</dbReference>
<dbReference type="AlphaFoldDB" id="A0AAE0YN69"/>
<protein>
    <submittedName>
        <fullName evidence="1">Uncharacterized protein</fullName>
    </submittedName>
</protein>
<sequence>MGREPQLKEKKMNRCVRRSRRSCSWQSRSGRVEIECSWRDERRRGMGEMDNCTGEELKILRRRKRGRLTCAIGKELVNPSNPEIKDSSPLTQISLVFLQILGLAGIHLRRVHSLAGYQVILEWN</sequence>
<name>A0AAE0YN69_9GAST</name>
<evidence type="ECO:0000313" key="2">
    <source>
        <dbReference type="Proteomes" id="UP001283361"/>
    </source>
</evidence>
<accession>A0AAE0YN69</accession>
<keyword evidence="2" id="KW-1185">Reference proteome</keyword>
<organism evidence="1 2">
    <name type="scientific">Elysia crispata</name>
    <name type="common">lettuce slug</name>
    <dbReference type="NCBI Taxonomy" id="231223"/>
    <lineage>
        <taxon>Eukaryota</taxon>
        <taxon>Metazoa</taxon>
        <taxon>Spiralia</taxon>
        <taxon>Lophotrochozoa</taxon>
        <taxon>Mollusca</taxon>
        <taxon>Gastropoda</taxon>
        <taxon>Heterobranchia</taxon>
        <taxon>Euthyneura</taxon>
        <taxon>Panpulmonata</taxon>
        <taxon>Sacoglossa</taxon>
        <taxon>Placobranchoidea</taxon>
        <taxon>Plakobranchidae</taxon>
        <taxon>Elysia</taxon>
    </lineage>
</organism>
<gene>
    <name evidence="1" type="ORF">RRG08_012786</name>
</gene>